<proteinExistence type="predicted"/>
<accession>A0A439CTC3</accession>
<evidence type="ECO:0008006" key="4">
    <source>
        <dbReference type="Google" id="ProtNLM"/>
    </source>
</evidence>
<dbReference type="STRING" id="363999.A0A439CTC3"/>
<evidence type="ECO:0000256" key="1">
    <source>
        <dbReference type="SAM" id="MobiDB-lite"/>
    </source>
</evidence>
<dbReference type="CDD" id="cd14688">
    <property type="entry name" value="bZIP_YAP"/>
    <property type="match status" value="1"/>
</dbReference>
<gene>
    <name evidence="2" type="ORF">EKO27_g9730</name>
</gene>
<feature type="region of interest" description="Disordered" evidence="1">
    <location>
        <begin position="186"/>
        <end position="223"/>
    </location>
</feature>
<comment type="caution">
    <text evidence="2">The sequence shown here is derived from an EMBL/GenBank/DDBJ whole genome shotgun (WGS) entry which is preliminary data.</text>
</comment>
<keyword evidence="3" id="KW-1185">Reference proteome</keyword>
<protein>
    <recommendedName>
        <fullName evidence="4">BZIP domain-containing protein</fullName>
    </recommendedName>
</protein>
<dbReference type="PANTHER" id="PTHR42070">
    <property type="entry name" value="FILAMENT ASSOCIATED PROTEIN, PUTATIVE (AFU_ORTHOLOGUE AFUA_8G06630)-RELATED"/>
    <property type="match status" value="1"/>
</dbReference>
<reference evidence="2 3" key="1">
    <citation type="submission" date="2018-12" db="EMBL/GenBank/DDBJ databases">
        <title>Draft genome sequence of Xylaria grammica IHI A82.</title>
        <authorList>
            <person name="Buettner E."/>
            <person name="Kellner H."/>
        </authorList>
    </citation>
    <scope>NUCLEOTIDE SEQUENCE [LARGE SCALE GENOMIC DNA]</scope>
    <source>
        <strain evidence="2 3">IHI A82</strain>
    </source>
</reference>
<feature type="region of interest" description="Disordered" evidence="1">
    <location>
        <begin position="1"/>
        <end position="29"/>
    </location>
</feature>
<organism evidence="2 3">
    <name type="scientific">Xylaria grammica</name>
    <dbReference type="NCBI Taxonomy" id="363999"/>
    <lineage>
        <taxon>Eukaryota</taxon>
        <taxon>Fungi</taxon>
        <taxon>Dikarya</taxon>
        <taxon>Ascomycota</taxon>
        <taxon>Pezizomycotina</taxon>
        <taxon>Sordariomycetes</taxon>
        <taxon>Xylariomycetidae</taxon>
        <taxon>Xylariales</taxon>
        <taxon>Xylariaceae</taxon>
        <taxon>Xylaria</taxon>
    </lineage>
</organism>
<dbReference type="AlphaFoldDB" id="A0A439CTC3"/>
<dbReference type="Proteomes" id="UP000286045">
    <property type="component" value="Unassembled WGS sequence"/>
</dbReference>
<dbReference type="EMBL" id="RYZI01000447">
    <property type="protein sequence ID" value="RWA05372.1"/>
    <property type="molecule type" value="Genomic_DNA"/>
</dbReference>
<evidence type="ECO:0000313" key="2">
    <source>
        <dbReference type="EMBL" id="RWA05372.1"/>
    </source>
</evidence>
<evidence type="ECO:0000313" key="3">
    <source>
        <dbReference type="Proteomes" id="UP000286045"/>
    </source>
</evidence>
<sequence length="223" mass="24841">MNSERNVNSTKDERARLRRNQRNSRARKQAYVQDLEKRWNECVRLGAQASVEMQREARRVQEENKLLRALLHKQGLDDMAIRGGIVALAKSEENEIQSLPLFHPSEHLPDTGVGPASLSIQNNAWPGGLQSNTQAPLWSPSLVGNEAPSDPQTSIPQGPSIDDWFADLCDIKDAFTVDLFAADPSKQYGVDMPGTPPDISQYFDANNAHKSQPPSRQDEMPSI</sequence>
<feature type="compositionally biased region" description="Basic residues" evidence="1">
    <location>
        <begin position="16"/>
        <end position="28"/>
    </location>
</feature>
<name>A0A439CTC3_9PEZI</name>
<dbReference type="PANTHER" id="PTHR42070:SF1">
    <property type="entry name" value="FILAMENT ASSOCIATED PROTEIN, PUTATIVE (AFU_ORTHOLOGUE AFUA_8G06630)-RELATED"/>
    <property type="match status" value="1"/>
</dbReference>